<feature type="region of interest" description="Disordered" evidence="2">
    <location>
        <begin position="109"/>
        <end position="146"/>
    </location>
</feature>
<dbReference type="Gene3D" id="3.30.420.40">
    <property type="match status" value="1"/>
</dbReference>
<feature type="coiled-coil region" evidence="1">
    <location>
        <begin position="741"/>
        <end position="789"/>
    </location>
</feature>
<gene>
    <name evidence="3" type="ORF">METZ01_LOCUS129666</name>
</gene>
<feature type="region of interest" description="Disordered" evidence="2">
    <location>
        <begin position="191"/>
        <end position="225"/>
    </location>
</feature>
<feature type="compositionally biased region" description="Polar residues" evidence="2">
    <location>
        <begin position="122"/>
        <end position="142"/>
    </location>
</feature>
<feature type="coiled-coil region" evidence="1">
    <location>
        <begin position="1301"/>
        <end position="1356"/>
    </location>
</feature>
<dbReference type="CDD" id="cd00090">
    <property type="entry name" value="HTH_ARSR"/>
    <property type="match status" value="1"/>
</dbReference>
<dbReference type="GO" id="GO:0008017">
    <property type="term" value="F:microtubule binding"/>
    <property type="evidence" value="ECO:0007669"/>
    <property type="project" value="TreeGrafter"/>
</dbReference>
<dbReference type="GO" id="GO:0051959">
    <property type="term" value="F:dynein light intermediate chain binding"/>
    <property type="evidence" value="ECO:0007669"/>
    <property type="project" value="TreeGrafter"/>
</dbReference>
<dbReference type="PANTHER" id="PTHR18947">
    <property type="entry name" value="HOOK PROTEINS"/>
    <property type="match status" value="1"/>
</dbReference>
<dbReference type="InterPro" id="IPR036390">
    <property type="entry name" value="WH_DNA-bd_sf"/>
</dbReference>
<dbReference type="PANTHER" id="PTHR18947:SF28">
    <property type="entry name" value="GIRDIN, ISOFORM A"/>
    <property type="match status" value="1"/>
</dbReference>
<evidence type="ECO:0000256" key="1">
    <source>
        <dbReference type="SAM" id="Coils"/>
    </source>
</evidence>
<dbReference type="InterPro" id="IPR036388">
    <property type="entry name" value="WH-like_DNA-bd_sf"/>
</dbReference>
<dbReference type="InterPro" id="IPR011991">
    <property type="entry name" value="ArsR-like_HTH"/>
</dbReference>
<dbReference type="Gene3D" id="1.10.10.10">
    <property type="entry name" value="Winged helix-like DNA-binding domain superfamily/Winged helix DNA-binding domain"/>
    <property type="match status" value="1"/>
</dbReference>
<dbReference type="GO" id="GO:0005813">
    <property type="term" value="C:centrosome"/>
    <property type="evidence" value="ECO:0007669"/>
    <property type="project" value="TreeGrafter"/>
</dbReference>
<evidence type="ECO:0000313" key="3">
    <source>
        <dbReference type="EMBL" id="SVA76812.1"/>
    </source>
</evidence>
<dbReference type="EMBL" id="UINC01018312">
    <property type="protein sequence ID" value="SVA76812.1"/>
    <property type="molecule type" value="Genomic_DNA"/>
</dbReference>
<feature type="compositionally biased region" description="Basic and acidic residues" evidence="2">
    <location>
        <begin position="109"/>
        <end position="120"/>
    </location>
</feature>
<organism evidence="3">
    <name type="scientific">marine metagenome</name>
    <dbReference type="NCBI Taxonomy" id="408172"/>
    <lineage>
        <taxon>unclassified sequences</taxon>
        <taxon>metagenomes</taxon>
        <taxon>ecological metagenomes</taxon>
    </lineage>
</organism>
<feature type="coiled-coil region" evidence="1">
    <location>
        <begin position="615"/>
        <end position="642"/>
    </location>
</feature>
<accession>A0A381YJL6</accession>
<evidence type="ECO:0008006" key="4">
    <source>
        <dbReference type="Google" id="ProtNLM"/>
    </source>
</evidence>
<name>A0A381YJL6_9ZZZZ</name>
<dbReference type="GO" id="GO:0030705">
    <property type="term" value="P:cytoskeleton-dependent intracellular transport"/>
    <property type="evidence" value="ECO:0007669"/>
    <property type="project" value="TreeGrafter"/>
</dbReference>
<dbReference type="GO" id="GO:0031122">
    <property type="term" value="P:cytoplasmic microtubule organization"/>
    <property type="evidence" value="ECO:0007669"/>
    <property type="project" value="TreeGrafter"/>
</dbReference>
<evidence type="ECO:0000256" key="2">
    <source>
        <dbReference type="SAM" id="MobiDB-lite"/>
    </source>
</evidence>
<feature type="coiled-coil region" evidence="1">
    <location>
        <begin position="1482"/>
        <end position="1520"/>
    </location>
</feature>
<dbReference type="GO" id="GO:0005737">
    <property type="term" value="C:cytoplasm"/>
    <property type="evidence" value="ECO:0007669"/>
    <property type="project" value="TreeGrafter"/>
</dbReference>
<sequence>MKKRLKILYISDKKIQKAISKPIAKKIIDCFYETPLTASQIADAVSFPKDKIYYHIKKLVALDILYVSETKEIKGIIQKKFLPQSQKIVFGEAPDETLDPVEKETIDKKIETDITKKQEKTPSSQTESAYEKPSNISISPTTEVKDVHTIKTEQEPIISNVTFNRSINDRRKSRDRRNSFIRRSNIDRRIKQSFDYSSPDRRTQPDRRSPDDRRTLSTRRDKNDKRLEGEISTIKRSHQKILSKQSQAFISSSFLFSSLAHLQGMKKAITFVHSGDMVTCMQAQMGLDDFIVKDVRNYSLPLRIEEHIIQTLPELIRHVYYQTVDTSNSGDYYLALSSSDYDYQMVYLDTENLEEDIEGFIQKTIEKSFAIMYDKTVVDWTMNDTIENSAVVCYSTKIDSIQNDYSSLTSFGIQPRYNTSMPQIIYNIYKYSHYGIGGGNALIVYIENHRTNLVLIQNAQLVDSQFFTIGFGSFVNTIVHLFNNVDKYPMGSKLSATRFLQDHGAIGNQAISSNAILSPAKMKTAFEDLGPIVESFKSEILSSYRFFSGVRNKISGRGLVIDNVFIGGSGSHIKNMKDIVHELLNYPVHSLDDLYLGHTKKLTLPKQQKKLARNQKNLLKQQRRASREIAKVKDKIESNEKELIVYSDLSRLEVERDKLILDKAETIKNLKKIEKSLLLAKMKKTKLDDHYKTDRNRLVQDLEKMSDELEAAEKDNLDRYKKADLISQYLTNSRSQDKSRLVNDEQSVTDIEIQIRDLQNEKEDIEKNINSLESDIDIINTKIVQQEKAIELNVKEHVYISSELEQKRKQADHFINNPWRRPKTTMGLRGVLDKENNNLSGKIKELDIGLITKKSDLDKYKGKRTELIKTLSPLNIELEESVARHDQINSKFIDVRLEHEKNLNRLRVMEADYEKTNAIYLENLSELENVINRLDEESIVNSINKSKTDLISLNKEEDKSARRLGSIEKQFELDIDYDKTEQKNLNKKRKLAEKSLASVQRKILSAKTKLDQNFKDIDHGKNELNILTYLDNAIKTAHELMGLRFSDDLMDLNNSDRSIETALATAEKSISWSLSQLDSHREQFASQNADILKLKKRRSQHEKNELAFVENILSIMDTLINTPRGLSMLRDSLRSLKLVTDSRTSYQSKLNDNDALIDDIQQKKADLVKQKSNSDRRSNRNEKIIKQNQTELKNKQLALEEIISSSNDKTKELESLRLLNAEDNDSNDDAIKSRILEIDKIEIDIEQLYASKKSKNELASEKRIQEADLVNIVNDTEAQIKHIARIEETLLDSSVRHSTKIDDYKNKSQDIEKNIDHLYSEISSEEEWTRKSKNRIKEIQSEKRAWQEETIILKDEEKTLSIQSSKMKRETISKKETLQKDFSADIERIEIEQSSIIQKSNEEKEKIKQNLFVELDTLQKQEEGIQAQLDREVTKLNTLSIQSQNTKDQIKIEKDRIDSDLTGMIKQSSEHQDKRDGLQSDIYRLQSELKKITTKRDSLRSQLSDKVVNTAERVSELEERIIYKNTDD</sequence>
<reference evidence="3" key="1">
    <citation type="submission" date="2018-05" db="EMBL/GenBank/DDBJ databases">
        <authorList>
            <person name="Lanie J.A."/>
            <person name="Ng W.-L."/>
            <person name="Kazmierczak K.M."/>
            <person name="Andrzejewski T.M."/>
            <person name="Davidsen T.M."/>
            <person name="Wayne K.J."/>
            <person name="Tettelin H."/>
            <person name="Glass J.I."/>
            <person name="Rusch D."/>
            <person name="Podicherti R."/>
            <person name="Tsui H.-C.T."/>
            <person name="Winkler M.E."/>
        </authorList>
    </citation>
    <scope>NUCLEOTIDE SEQUENCE</scope>
</reference>
<dbReference type="SUPFAM" id="SSF46785">
    <property type="entry name" value="Winged helix' DNA-binding domain"/>
    <property type="match status" value="1"/>
</dbReference>
<keyword evidence="1" id="KW-0175">Coiled coil</keyword>
<feature type="non-terminal residue" evidence="3">
    <location>
        <position position="1528"/>
    </location>
</feature>
<protein>
    <recommendedName>
        <fullName evidence="4">HTH arsR-type domain-containing protein</fullName>
    </recommendedName>
</protein>
<proteinExistence type="predicted"/>